<proteinExistence type="inferred from homology"/>
<dbReference type="Pfam" id="PF21045">
    <property type="entry name" value="INT10"/>
    <property type="match status" value="2"/>
</dbReference>
<evidence type="ECO:0000256" key="4">
    <source>
        <dbReference type="ARBA" id="ARBA00023242"/>
    </source>
</evidence>
<reference evidence="5" key="1">
    <citation type="submission" date="2021-11" db="EMBL/GenBank/DDBJ databases">
        <authorList>
            <person name="Schell T."/>
        </authorList>
    </citation>
    <scope>NUCLEOTIDE SEQUENCE</scope>
    <source>
        <strain evidence="5">M5</strain>
    </source>
</reference>
<evidence type="ECO:0000313" key="5">
    <source>
        <dbReference type="EMBL" id="CAH0108524.1"/>
    </source>
</evidence>
<dbReference type="PANTHER" id="PTHR16055">
    <property type="entry name" value="INTEGRATOR COMPLEX SUBUNIT 10"/>
    <property type="match status" value="1"/>
</dbReference>
<protein>
    <recommendedName>
        <fullName evidence="3">Integrator complex subunit 10</fullName>
    </recommendedName>
</protein>
<dbReference type="OrthoDB" id="18145at2759"/>
<keyword evidence="6" id="KW-1185">Reference proteome</keyword>
<evidence type="ECO:0000256" key="2">
    <source>
        <dbReference type="ARBA" id="ARBA00010391"/>
    </source>
</evidence>
<evidence type="ECO:0000256" key="1">
    <source>
        <dbReference type="ARBA" id="ARBA00004123"/>
    </source>
</evidence>
<dbReference type="EMBL" id="CAKKLH010000285">
    <property type="protein sequence ID" value="CAH0108524.1"/>
    <property type="molecule type" value="Genomic_DNA"/>
</dbReference>
<comment type="subcellular location">
    <subcellularLocation>
        <location evidence="1">Nucleus</location>
    </subcellularLocation>
</comment>
<keyword evidence="4" id="KW-0539">Nucleus</keyword>
<evidence type="ECO:0000256" key="3">
    <source>
        <dbReference type="ARBA" id="ARBA00016811"/>
    </source>
</evidence>
<gene>
    <name evidence="5" type="ORF">DGAL_LOCUS11915</name>
</gene>
<sequence length="668" mass="76497">MQENQLSDEEYVIYRTKSSQKLDSATAKSWMITAKTLFPRNFAVQLEAYTTQKSANNPKEAARYFSSLFFDFPNETELWEEVHEITSALQNADANVVSRFYRDLFSHMITEIFYSIEVQHQLLLSMAERAEDALEHCQLMLVLLSRLPQFVDTHGKKLVDTLLTTEKHSHYLTPVNCFRKLLVVDLLPTLLSSRTIDVPQQQLYRLILKSIEFYVNWFASGSPLIQGVEGPDLKTEEAWTNLFKIMFAMGRKLGWELSSMFSIENRELMCQNLWSFYRSTPLGDEDSPNFRQLLYCTTVLLVESLYEYMRKIDPACFQIPNQGNKMENTHLLLVRAFLPSFDNESAVKHRKDENSPSHPTLNVTVTKSCPTQTTTTLLSNFLTAVSCWELLQQTEELRNEFAKICLHLRTETWFWLPYFISDVYLHQGLYTEALTKLQSVGSTVLNQQSFLLKSSGIFFGLGDHIAATEQILHAVANLSLEGGNESPTPPFAIPCSSTNIGKPPLHFMALNRTEIVQYSVSVLLACLQDRAFRNGNSDLAVGHLIVLLQYDWPNNSNLLEESLDKIRRQGQFTYQLFSSYVIQVDILEEIAYLTTDQGGAINVDIFPPSAAQLATQRRMTTRRGDLGAREDFRSAMKRQMSRSPENIHNLTIRFIVRERESILLAIKS</sequence>
<dbReference type="PANTHER" id="PTHR16055:SF2">
    <property type="entry name" value="INTEGRATOR COMPLEX SUBUNIT 10"/>
    <property type="match status" value="1"/>
</dbReference>
<name>A0A8J2RWN4_9CRUS</name>
<comment type="caution">
    <text evidence="5">The sequence shown here is derived from an EMBL/GenBank/DDBJ whole genome shotgun (WGS) entry which is preliminary data.</text>
</comment>
<comment type="similarity">
    <text evidence="2">Belongs to the Integrator subunit 10 family.</text>
</comment>
<accession>A0A8J2RWN4</accession>
<dbReference type="PRINTS" id="PR02106">
    <property type="entry name" value="INTSUBUNIT10"/>
</dbReference>
<dbReference type="GO" id="GO:0016180">
    <property type="term" value="P:snRNA processing"/>
    <property type="evidence" value="ECO:0007669"/>
    <property type="project" value="InterPro"/>
</dbReference>
<organism evidence="5 6">
    <name type="scientific">Daphnia galeata</name>
    <dbReference type="NCBI Taxonomy" id="27404"/>
    <lineage>
        <taxon>Eukaryota</taxon>
        <taxon>Metazoa</taxon>
        <taxon>Ecdysozoa</taxon>
        <taxon>Arthropoda</taxon>
        <taxon>Crustacea</taxon>
        <taxon>Branchiopoda</taxon>
        <taxon>Diplostraca</taxon>
        <taxon>Cladocera</taxon>
        <taxon>Anomopoda</taxon>
        <taxon>Daphniidae</taxon>
        <taxon>Daphnia</taxon>
    </lineage>
</organism>
<dbReference type="InterPro" id="IPR026164">
    <property type="entry name" value="Int_cplx_su10"/>
</dbReference>
<dbReference type="Proteomes" id="UP000789390">
    <property type="component" value="Unassembled WGS sequence"/>
</dbReference>
<evidence type="ECO:0000313" key="6">
    <source>
        <dbReference type="Proteomes" id="UP000789390"/>
    </source>
</evidence>
<dbReference type="GO" id="GO:0032039">
    <property type="term" value="C:integrator complex"/>
    <property type="evidence" value="ECO:0007669"/>
    <property type="project" value="InterPro"/>
</dbReference>
<dbReference type="AlphaFoldDB" id="A0A8J2RWN4"/>